<evidence type="ECO:0000256" key="3">
    <source>
        <dbReference type="SAM" id="Phobius"/>
    </source>
</evidence>
<keyword evidence="1" id="KW-0597">Phosphoprotein</keyword>
<feature type="transmembrane region" description="Helical" evidence="3">
    <location>
        <begin position="20"/>
        <end position="46"/>
    </location>
</feature>
<sequence>MTAGVLTEVVGEATMRGATGIAVVGAAVLAYAAGLVWMGLALGAIYRKVGARQARAWIPVARYAELAQLTQSTVAGTVAARVATAIGLAVWCYGAYLAGSAPVALTGVAIASVAAVTAWTLWIVQTHRFGLDHSLSGALPVLAAIAPGLWAAVVGWSSMVRPISGTVPVRAPQADEEAAEAADDAVLATVPAGDGHAEAAVEAPAWGATPAAALWARAPEDRPDVAAMYPVEPFTGSDGYPEDEPMPGSAGVRQREAATSQAEPERAPTAAEPEQAPAVDVAASEAAAPEPAPEEPAAAIADEPVPEPSEASATEPAPTTEPLPTRRSPYASLAPRDLADETPAVERRSPFADLAPRALPSEEAAWTAAVGEDAAPAEPPAASSPTPAQPSAPADEARPAAADREPEPELESEPKPEPESARPEAPAFVEPTPTMPISPYMRGGAAAPPRVPSSVPTFEMPQAPEPIAEPEPVAEPVAEPAAAPVAEPVPPADLAAPPAPPAAEPAAHPFVITPPPAAPARPEPAPVPAASSPAPEPEHDDRTQVSTRQREAWELVTSEGGTHRFDSSSVLLGRLGGMPPIDGTRRLDLADSTRTVSKSHARLVLQRGTWWVEDLGSTNGTYLVDADGREAQVAEGVPTPVAGRLILGDVEVEIRRRSTA</sequence>
<keyword evidence="6" id="KW-1185">Reference proteome</keyword>
<dbReference type="Proteomes" id="UP001172728">
    <property type="component" value="Unassembled WGS sequence"/>
</dbReference>
<feature type="transmembrane region" description="Helical" evidence="3">
    <location>
        <begin position="103"/>
        <end position="124"/>
    </location>
</feature>
<keyword evidence="3" id="KW-1133">Transmembrane helix</keyword>
<feature type="compositionally biased region" description="Pro residues" evidence="2">
    <location>
        <begin position="512"/>
        <end position="527"/>
    </location>
</feature>
<evidence type="ECO:0000313" key="5">
    <source>
        <dbReference type="EMBL" id="MDN4476056.1"/>
    </source>
</evidence>
<feature type="compositionally biased region" description="Low complexity" evidence="2">
    <location>
        <begin position="374"/>
        <end position="394"/>
    </location>
</feature>
<evidence type="ECO:0000259" key="4">
    <source>
        <dbReference type="PROSITE" id="PS50006"/>
    </source>
</evidence>
<feature type="transmembrane region" description="Helical" evidence="3">
    <location>
        <begin position="136"/>
        <end position="156"/>
    </location>
</feature>
<dbReference type="InterPro" id="IPR000253">
    <property type="entry name" value="FHA_dom"/>
</dbReference>
<dbReference type="Gene3D" id="2.60.200.20">
    <property type="match status" value="1"/>
</dbReference>
<dbReference type="PROSITE" id="PS50006">
    <property type="entry name" value="FHA_DOMAIN"/>
    <property type="match status" value="1"/>
</dbReference>
<feature type="domain" description="FHA" evidence="4">
    <location>
        <begin position="570"/>
        <end position="623"/>
    </location>
</feature>
<feature type="compositionally biased region" description="Basic and acidic residues" evidence="2">
    <location>
        <begin position="536"/>
        <end position="548"/>
    </location>
</feature>
<feature type="region of interest" description="Disordered" evidence="2">
    <location>
        <begin position="229"/>
        <end position="548"/>
    </location>
</feature>
<evidence type="ECO:0000256" key="1">
    <source>
        <dbReference type="ARBA" id="ARBA00022553"/>
    </source>
</evidence>
<reference evidence="5" key="1">
    <citation type="submission" date="2023-06" db="EMBL/GenBank/DDBJ databases">
        <title>Sysu t00192.</title>
        <authorList>
            <person name="Gao L."/>
            <person name="Fang B.-Z."/>
            <person name="Li W.-J."/>
        </authorList>
    </citation>
    <scope>NUCLEOTIDE SEQUENCE</scope>
    <source>
        <strain evidence="5">SYSU T00192</strain>
    </source>
</reference>
<feature type="compositionally biased region" description="Low complexity" evidence="2">
    <location>
        <begin position="442"/>
        <end position="462"/>
    </location>
</feature>
<keyword evidence="3" id="KW-0472">Membrane</keyword>
<name>A0ABT8GA96_9MICO</name>
<evidence type="ECO:0000256" key="2">
    <source>
        <dbReference type="SAM" id="MobiDB-lite"/>
    </source>
</evidence>
<dbReference type="SUPFAM" id="SSF49879">
    <property type="entry name" value="SMAD/FHA domain"/>
    <property type="match status" value="1"/>
</dbReference>
<feature type="compositionally biased region" description="Pro residues" evidence="2">
    <location>
        <begin position="487"/>
        <end position="503"/>
    </location>
</feature>
<dbReference type="SMART" id="SM00240">
    <property type="entry name" value="FHA"/>
    <property type="match status" value="1"/>
</dbReference>
<dbReference type="InterPro" id="IPR008984">
    <property type="entry name" value="SMAD_FHA_dom_sf"/>
</dbReference>
<organism evidence="5 6">
    <name type="scientific">Demequina litoralis</name>
    <dbReference type="NCBI Taxonomy" id="3051660"/>
    <lineage>
        <taxon>Bacteria</taxon>
        <taxon>Bacillati</taxon>
        <taxon>Actinomycetota</taxon>
        <taxon>Actinomycetes</taxon>
        <taxon>Micrococcales</taxon>
        <taxon>Demequinaceae</taxon>
        <taxon>Demequina</taxon>
    </lineage>
</organism>
<feature type="compositionally biased region" description="Low complexity" evidence="2">
    <location>
        <begin position="470"/>
        <end position="486"/>
    </location>
</feature>
<dbReference type="EMBL" id="JAUHPW010000006">
    <property type="protein sequence ID" value="MDN4476056.1"/>
    <property type="molecule type" value="Genomic_DNA"/>
</dbReference>
<gene>
    <name evidence="5" type="ORF">QQX09_09340</name>
</gene>
<comment type="caution">
    <text evidence="5">The sequence shown here is derived from an EMBL/GenBank/DDBJ whole genome shotgun (WGS) entry which is preliminary data.</text>
</comment>
<dbReference type="RefSeq" id="WP_301133809.1">
    <property type="nucleotide sequence ID" value="NZ_JAUHPW010000006.1"/>
</dbReference>
<dbReference type="Pfam" id="PF00498">
    <property type="entry name" value="FHA"/>
    <property type="match status" value="1"/>
</dbReference>
<protein>
    <submittedName>
        <fullName evidence="5">FHA domain-containing protein</fullName>
    </submittedName>
</protein>
<feature type="compositionally biased region" description="Basic and acidic residues" evidence="2">
    <location>
        <begin position="395"/>
        <end position="422"/>
    </location>
</feature>
<evidence type="ECO:0000313" key="6">
    <source>
        <dbReference type="Proteomes" id="UP001172728"/>
    </source>
</evidence>
<proteinExistence type="predicted"/>
<feature type="transmembrane region" description="Helical" evidence="3">
    <location>
        <begin position="78"/>
        <end position="97"/>
    </location>
</feature>
<feature type="compositionally biased region" description="Low complexity" evidence="2">
    <location>
        <begin position="267"/>
        <end position="325"/>
    </location>
</feature>
<dbReference type="CDD" id="cd00060">
    <property type="entry name" value="FHA"/>
    <property type="match status" value="1"/>
</dbReference>
<keyword evidence="3" id="KW-0812">Transmembrane</keyword>
<accession>A0ABT8GA96</accession>